<dbReference type="AlphaFoldDB" id="A0A9W6W731"/>
<proteinExistence type="predicted"/>
<sequence length="117" mass="13089">MPAAGDLLRVRGVAVKEGENACLTVTLVPHVDDAEPTYLLAAPIGDLAPVLVPADLRRHRHRITMKMFYPVSLYFGIDLRHLRFQRAAKRDPRPVRPGEHRTEGRPDSRRSDVGCAD</sequence>
<evidence type="ECO:0000313" key="3">
    <source>
        <dbReference type="Proteomes" id="UP001165074"/>
    </source>
</evidence>
<evidence type="ECO:0000313" key="2">
    <source>
        <dbReference type="EMBL" id="GLY92632.1"/>
    </source>
</evidence>
<reference evidence="2" key="1">
    <citation type="submission" date="2023-03" db="EMBL/GenBank/DDBJ databases">
        <title>Actinoallomurus iriomotensis NBRC 103684.</title>
        <authorList>
            <person name="Ichikawa N."/>
            <person name="Sato H."/>
            <person name="Tonouchi N."/>
        </authorList>
    </citation>
    <scope>NUCLEOTIDE SEQUENCE</scope>
    <source>
        <strain evidence="2">NBRC 103684</strain>
    </source>
</reference>
<dbReference type="EMBL" id="BSTK01000032">
    <property type="protein sequence ID" value="GLY92632.1"/>
    <property type="molecule type" value="Genomic_DNA"/>
</dbReference>
<feature type="region of interest" description="Disordered" evidence="1">
    <location>
        <begin position="88"/>
        <end position="117"/>
    </location>
</feature>
<name>A0A9W6W731_9ACTN</name>
<evidence type="ECO:0000256" key="1">
    <source>
        <dbReference type="SAM" id="MobiDB-lite"/>
    </source>
</evidence>
<comment type="caution">
    <text evidence="2">The sequence shown here is derived from an EMBL/GenBank/DDBJ whole genome shotgun (WGS) entry which is preliminary data.</text>
</comment>
<gene>
    <name evidence="2" type="ORF">Airi02_105600</name>
</gene>
<protein>
    <submittedName>
        <fullName evidence="2">Uncharacterized protein</fullName>
    </submittedName>
</protein>
<organism evidence="2 3">
    <name type="scientific">Actinoallomurus iriomotensis</name>
    <dbReference type="NCBI Taxonomy" id="478107"/>
    <lineage>
        <taxon>Bacteria</taxon>
        <taxon>Bacillati</taxon>
        <taxon>Actinomycetota</taxon>
        <taxon>Actinomycetes</taxon>
        <taxon>Streptosporangiales</taxon>
        <taxon>Thermomonosporaceae</taxon>
        <taxon>Actinoallomurus</taxon>
    </lineage>
</organism>
<accession>A0A9W6W731</accession>
<keyword evidence="3" id="KW-1185">Reference proteome</keyword>
<dbReference type="Proteomes" id="UP001165074">
    <property type="component" value="Unassembled WGS sequence"/>
</dbReference>